<comment type="caution">
    <text evidence="3">The sequence shown here is derived from an EMBL/GenBank/DDBJ whole genome shotgun (WGS) entry which is preliminary data.</text>
</comment>
<accession>A0A366M3C0</accession>
<protein>
    <recommendedName>
        <fullName evidence="2">Coenzyme Q-binding protein COQ10 START domain-containing protein</fullName>
    </recommendedName>
</protein>
<evidence type="ECO:0000259" key="2">
    <source>
        <dbReference type="Pfam" id="PF03364"/>
    </source>
</evidence>
<evidence type="ECO:0000313" key="3">
    <source>
        <dbReference type="EMBL" id="RBQ20074.1"/>
    </source>
</evidence>
<feature type="domain" description="Coenzyme Q-binding protein COQ10 START" evidence="2">
    <location>
        <begin position="41"/>
        <end position="140"/>
    </location>
</feature>
<dbReference type="SUPFAM" id="SSF55961">
    <property type="entry name" value="Bet v1-like"/>
    <property type="match status" value="2"/>
</dbReference>
<dbReference type="Proteomes" id="UP000253303">
    <property type="component" value="Unassembled WGS sequence"/>
</dbReference>
<dbReference type="Gene3D" id="3.30.530.20">
    <property type="match status" value="2"/>
</dbReference>
<evidence type="ECO:0000313" key="4">
    <source>
        <dbReference type="Proteomes" id="UP000253303"/>
    </source>
</evidence>
<evidence type="ECO:0000256" key="1">
    <source>
        <dbReference type="SAM" id="MobiDB-lite"/>
    </source>
</evidence>
<sequence>MRTRTSSTATATAKPKPVARTAKERAMPELIHEIDVPLTAASTVFSLIGDVEEAPQFLPPHVYARYIKRDGKRDLVERWVANDGGAIQKWTVWQERSGPPYRIVFEHLHTSPPVRQMGGEWTFTQRGDSTAVWVMHNFEVVDDDPAAAAPIEDDFEERVPRQLKYLVELARNLDDIRARTVTCERSVVIPADVERVYERLLAGEAGDETDWMQVGLPFERVVYKRRPDRQLPGMNALTGEYELTADGSGTRVTARRTATFDQAIVDEVGRKALDDALLTQLRAIGA</sequence>
<dbReference type="Pfam" id="PF03364">
    <property type="entry name" value="Polyketide_cyc"/>
    <property type="match status" value="1"/>
</dbReference>
<feature type="compositionally biased region" description="Low complexity" evidence="1">
    <location>
        <begin position="1"/>
        <end position="20"/>
    </location>
</feature>
<dbReference type="InterPro" id="IPR005031">
    <property type="entry name" value="COQ10_START"/>
</dbReference>
<organism evidence="3 4">
    <name type="scientific">Spongiactinospora rosea</name>
    <dbReference type="NCBI Taxonomy" id="2248750"/>
    <lineage>
        <taxon>Bacteria</taxon>
        <taxon>Bacillati</taxon>
        <taxon>Actinomycetota</taxon>
        <taxon>Actinomycetes</taxon>
        <taxon>Streptosporangiales</taxon>
        <taxon>Streptosporangiaceae</taxon>
        <taxon>Spongiactinospora</taxon>
    </lineage>
</organism>
<dbReference type="EMBL" id="QMEY01000003">
    <property type="protein sequence ID" value="RBQ20074.1"/>
    <property type="molecule type" value="Genomic_DNA"/>
</dbReference>
<keyword evidence="4" id="KW-1185">Reference proteome</keyword>
<gene>
    <name evidence="3" type="ORF">DP939_09620</name>
</gene>
<feature type="region of interest" description="Disordered" evidence="1">
    <location>
        <begin position="1"/>
        <end position="22"/>
    </location>
</feature>
<dbReference type="InterPro" id="IPR023393">
    <property type="entry name" value="START-like_dom_sf"/>
</dbReference>
<dbReference type="AlphaFoldDB" id="A0A366M3C0"/>
<proteinExistence type="predicted"/>
<reference evidence="3 4" key="1">
    <citation type="submission" date="2018-06" db="EMBL/GenBank/DDBJ databases">
        <title>Sphaerisporangium craniellae sp. nov., isolated from a marine sponge in the South China Sea.</title>
        <authorList>
            <person name="Li L."/>
        </authorList>
    </citation>
    <scope>NUCLEOTIDE SEQUENCE [LARGE SCALE GENOMIC DNA]</scope>
    <source>
        <strain evidence="3 4">LHW63015</strain>
    </source>
</reference>
<name>A0A366M3C0_9ACTN</name>